<dbReference type="NCBIfam" id="TIGR00251">
    <property type="entry name" value="DUF167 family protein"/>
    <property type="match status" value="1"/>
</dbReference>
<organism evidence="2 3">
    <name type="scientific">candidate division WS6 bacterium 34_10</name>
    <dbReference type="NCBI Taxonomy" id="1641389"/>
    <lineage>
        <taxon>Bacteria</taxon>
        <taxon>Candidatus Dojkabacteria</taxon>
    </lineage>
</organism>
<dbReference type="EMBL" id="LGGO01000047">
    <property type="protein sequence ID" value="KUK77281.1"/>
    <property type="molecule type" value="Genomic_DNA"/>
</dbReference>
<dbReference type="AlphaFoldDB" id="A0A101HI60"/>
<sequence>MSKSIKVRVKIGSQKEKVVKEDDTYYVYTNSPARENRANISVIELLSDYFNIPKSYIKIKRGQKSKNKIVEIKSS</sequence>
<dbReference type="InterPro" id="IPR036591">
    <property type="entry name" value="YggU-like_sf"/>
</dbReference>
<dbReference type="SMART" id="SM01152">
    <property type="entry name" value="DUF167"/>
    <property type="match status" value="1"/>
</dbReference>
<gene>
    <name evidence="2" type="ORF">XD93_0424</name>
</gene>
<evidence type="ECO:0000313" key="2">
    <source>
        <dbReference type="EMBL" id="KUK77281.1"/>
    </source>
</evidence>
<comment type="caution">
    <text evidence="2">The sequence shown here is derived from an EMBL/GenBank/DDBJ whole genome shotgun (WGS) entry which is preliminary data.</text>
</comment>
<accession>A0A101HI60</accession>
<dbReference type="Proteomes" id="UP000053904">
    <property type="component" value="Unassembled WGS sequence"/>
</dbReference>
<reference evidence="3" key="1">
    <citation type="journal article" date="2015" name="MBio">
        <title>Genome-Resolved Metagenomic Analysis Reveals Roles for Candidate Phyla and Other Microbial Community Members in Biogeochemical Transformations in Oil Reservoirs.</title>
        <authorList>
            <person name="Hu P."/>
            <person name="Tom L."/>
            <person name="Singh A."/>
            <person name="Thomas B.C."/>
            <person name="Baker B.J."/>
            <person name="Piceno Y.M."/>
            <person name="Andersen G.L."/>
            <person name="Banfield J.F."/>
        </authorList>
    </citation>
    <scope>NUCLEOTIDE SEQUENCE [LARGE SCALE GENOMIC DNA]</scope>
</reference>
<dbReference type="Gene3D" id="3.30.1200.10">
    <property type="entry name" value="YggU-like"/>
    <property type="match status" value="1"/>
</dbReference>
<dbReference type="Pfam" id="PF02594">
    <property type="entry name" value="DUF167"/>
    <property type="match status" value="1"/>
</dbReference>
<dbReference type="SUPFAM" id="SSF69786">
    <property type="entry name" value="YggU-like"/>
    <property type="match status" value="1"/>
</dbReference>
<proteinExistence type="inferred from homology"/>
<name>A0A101HI60_9BACT</name>
<dbReference type="InterPro" id="IPR003746">
    <property type="entry name" value="DUF167"/>
</dbReference>
<evidence type="ECO:0000313" key="3">
    <source>
        <dbReference type="Proteomes" id="UP000053904"/>
    </source>
</evidence>
<evidence type="ECO:0000256" key="1">
    <source>
        <dbReference type="ARBA" id="ARBA00010364"/>
    </source>
</evidence>
<comment type="similarity">
    <text evidence="1">Belongs to the UPF0235 family.</text>
</comment>
<protein>
    <submittedName>
        <fullName evidence="2">Uncharacterized protein</fullName>
    </submittedName>
</protein>